<protein>
    <submittedName>
        <fullName evidence="2">Uncharacterized protein</fullName>
    </submittedName>
</protein>
<organism evidence="2 3">
    <name type="scientific">Chaetomidium leptoderma</name>
    <dbReference type="NCBI Taxonomy" id="669021"/>
    <lineage>
        <taxon>Eukaryota</taxon>
        <taxon>Fungi</taxon>
        <taxon>Dikarya</taxon>
        <taxon>Ascomycota</taxon>
        <taxon>Pezizomycotina</taxon>
        <taxon>Sordariomycetes</taxon>
        <taxon>Sordariomycetidae</taxon>
        <taxon>Sordariales</taxon>
        <taxon>Chaetomiaceae</taxon>
        <taxon>Chaetomidium</taxon>
    </lineage>
</organism>
<evidence type="ECO:0000313" key="3">
    <source>
        <dbReference type="Proteomes" id="UP001302745"/>
    </source>
</evidence>
<feature type="region of interest" description="Disordered" evidence="1">
    <location>
        <begin position="201"/>
        <end position="242"/>
    </location>
</feature>
<name>A0AAN6VDJ7_9PEZI</name>
<accession>A0AAN6VDJ7</accession>
<dbReference type="AlphaFoldDB" id="A0AAN6VDJ7"/>
<dbReference type="EMBL" id="MU857332">
    <property type="protein sequence ID" value="KAK4148545.1"/>
    <property type="molecule type" value="Genomic_DNA"/>
</dbReference>
<reference evidence="2" key="1">
    <citation type="journal article" date="2023" name="Mol. Phylogenet. Evol.">
        <title>Genome-scale phylogeny and comparative genomics of the fungal order Sordariales.</title>
        <authorList>
            <person name="Hensen N."/>
            <person name="Bonometti L."/>
            <person name="Westerberg I."/>
            <person name="Brannstrom I.O."/>
            <person name="Guillou S."/>
            <person name="Cros-Aarteil S."/>
            <person name="Calhoun S."/>
            <person name="Haridas S."/>
            <person name="Kuo A."/>
            <person name="Mondo S."/>
            <person name="Pangilinan J."/>
            <person name="Riley R."/>
            <person name="LaButti K."/>
            <person name="Andreopoulos B."/>
            <person name="Lipzen A."/>
            <person name="Chen C."/>
            <person name="Yan M."/>
            <person name="Daum C."/>
            <person name="Ng V."/>
            <person name="Clum A."/>
            <person name="Steindorff A."/>
            <person name="Ohm R.A."/>
            <person name="Martin F."/>
            <person name="Silar P."/>
            <person name="Natvig D.O."/>
            <person name="Lalanne C."/>
            <person name="Gautier V."/>
            <person name="Ament-Velasquez S.L."/>
            <person name="Kruys A."/>
            <person name="Hutchinson M.I."/>
            <person name="Powell A.J."/>
            <person name="Barry K."/>
            <person name="Miller A.N."/>
            <person name="Grigoriev I.V."/>
            <person name="Debuchy R."/>
            <person name="Gladieux P."/>
            <person name="Hiltunen Thoren M."/>
            <person name="Johannesson H."/>
        </authorList>
    </citation>
    <scope>NUCLEOTIDE SEQUENCE</scope>
    <source>
        <strain evidence="2">CBS 538.74</strain>
    </source>
</reference>
<feature type="compositionally biased region" description="Basic and acidic residues" evidence="1">
    <location>
        <begin position="202"/>
        <end position="215"/>
    </location>
</feature>
<gene>
    <name evidence="2" type="ORF">C8A00DRAFT_38879</name>
</gene>
<feature type="compositionally biased region" description="Acidic residues" evidence="1">
    <location>
        <begin position="216"/>
        <end position="234"/>
    </location>
</feature>
<feature type="region of interest" description="Disordered" evidence="1">
    <location>
        <begin position="1"/>
        <end position="31"/>
    </location>
</feature>
<keyword evidence="3" id="KW-1185">Reference proteome</keyword>
<proteinExistence type="predicted"/>
<evidence type="ECO:0000256" key="1">
    <source>
        <dbReference type="SAM" id="MobiDB-lite"/>
    </source>
</evidence>
<comment type="caution">
    <text evidence="2">The sequence shown here is derived from an EMBL/GenBank/DDBJ whole genome shotgun (WGS) entry which is preliminary data.</text>
</comment>
<sequence>MGTARATSRSSKKGHANLPSDKQRRSRRSAIPVSILWSRTPKAGMIYPFAPTVMKNVGGDIAILTAIRKTLGVQIVNASMVDGVLARIFEEATAVLQQQRRQQNDNKFKDDPQAFMRFIRASPALREWWTYISVHLFTSVFLILRAARQNWHKKPRQPHDIAAHGKMAHAIDAFSAVDDINWGGAAFVAWLVKGGLKVTKLTRNDDDNNDNKRDGDGDDDGDDDGDTTMQEDDQDGKAGGHAAFQPSVEDIVEGMRRLNVDVDQTALTEAFAQFGVQDGVEPAPLMDNNFDWEGDSEIL</sequence>
<reference evidence="2" key="2">
    <citation type="submission" date="2023-05" db="EMBL/GenBank/DDBJ databases">
        <authorList>
            <consortium name="Lawrence Berkeley National Laboratory"/>
            <person name="Steindorff A."/>
            <person name="Hensen N."/>
            <person name="Bonometti L."/>
            <person name="Westerberg I."/>
            <person name="Brannstrom I.O."/>
            <person name="Guillou S."/>
            <person name="Cros-Aarteil S."/>
            <person name="Calhoun S."/>
            <person name="Haridas S."/>
            <person name="Kuo A."/>
            <person name="Mondo S."/>
            <person name="Pangilinan J."/>
            <person name="Riley R."/>
            <person name="Labutti K."/>
            <person name="Andreopoulos B."/>
            <person name="Lipzen A."/>
            <person name="Chen C."/>
            <person name="Yanf M."/>
            <person name="Daum C."/>
            <person name="Ng V."/>
            <person name="Clum A."/>
            <person name="Ohm R."/>
            <person name="Martin F."/>
            <person name="Silar P."/>
            <person name="Natvig D."/>
            <person name="Lalanne C."/>
            <person name="Gautier V."/>
            <person name="Ament-Velasquez S.L."/>
            <person name="Kruys A."/>
            <person name="Hutchinson M.I."/>
            <person name="Powell A.J."/>
            <person name="Barry K."/>
            <person name="Miller A.N."/>
            <person name="Grigoriev I.V."/>
            <person name="Debuchy R."/>
            <person name="Gladieux P."/>
            <person name="Thoren M.H."/>
            <person name="Johannesson H."/>
        </authorList>
    </citation>
    <scope>NUCLEOTIDE SEQUENCE</scope>
    <source>
        <strain evidence="2">CBS 538.74</strain>
    </source>
</reference>
<evidence type="ECO:0000313" key="2">
    <source>
        <dbReference type="EMBL" id="KAK4148545.1"/>
    </source>
</evidence>
<dbReference type="Proteomes" id="UP001302745">
    <property type="component" value="Unassembled WGS sequence"/>
</dbReference>